<evidence type="ECO:0000313" key="1">
    <source>
        <dbReference type="EMBL" id="EDO00218.1"/>
    </source>
</evidence>
<evidence type="ECO:0000313" key="2">
    <source>
        <dbReference type="Proteomes" id="UP000001312"/>
    </source>
</evidence>
<name>A7ECN9_SCLS1</name>
<protein>
    <submittedName>
        <fullName evidence="1">Uncharacterized protein</fullName>
    </submittedName>
</protein>
<sequence>MKFSVAVWYPKFSSEKDIAHGCHLSRKIDLWGQLGPDLQNALYVA</sequence>
<dbReference type="GeneID" id="5492675"/>
<dbReference type="RefSeq" id="XP_001596855.1">
    <property type="nucleotide sequence ID" value="XM_001596805.1"/>
</dbReference>
<dbReference type="HOGENOM" id="CLU_3207883_0_0_1"/>
<dbReference type="KEGG" id="ssl:SS1G_03078"/>
<dbReference type="Proteomes" id="UP000001312">
    <property type="component" value="Unassembled WGS sequence"/>
</dbReference>
<dbReference type="InParanoid" id="A7ECN9"/>
<accession>A7ECN9</accession>
<reference evidence="2" key="1">
    <citation type="journal article" date="2011" name="PLoS Genet.">
        <title>Genomic analysis of the necrotrophic fungal pathogens Sclerotinia sclerotiorum and Botrytis cinerea.</title>
        <authorList>
            <person name="Amselem J."/>
            <person name="Cuomo C.A."/>
            <person name="van Kan J.A."/>
            <person name="Viaud M."/>
            <person name="Benito E.P."/>
            <person name="Couloux A."/>
            <person name="Coutinho P.M."/>
            <person name="de Vries R.P."/>
            <person name="Dyer P.S."/>
            <person name="Fillinger S."/>
            <person name="Fournier E."/>
            <person name="Gout L."/>
            <person name="Hahn M."/>
            <person name="Kohn L."/>
            <person name="Lapalu N."/>
            <person name="Plummer K.M."/>
            <person name="Pradier J.M."/>
            <person name="Quevillon E."/>
            <person name="Sharon A."/>
            <person name="Simon A."/>
            <person name="ten Have A."/>
            <person name="Tudzynski B."/>
            <person name="Tudzynski P."/>
            <person name="Wincker P."/>
            <person name="Andrew M."/>
            <person name="Anthouard V."/>
            <person name="Beever R.E."/>
            <person name="Beffa R."/>
            <person name="Benoit I."/>
            <person name="Bouzid O."/>
            <person name="Brault B."/>
            <person name="Chen Z."/>
            <person name="Choquer M."/>
            <person name="Collemare J."/>
            <person name="Cotton P."/>
            <person name="Danchin E.G."/>
            <person name="Da Silva C."/>
            <person name="Gautier A."/>
            <person name="Giraud C."/>
            <person name="Giraud T."/>
            <person name="Gonzalez C."/>
            <person name="Grossetete S."/>
            <person name="Guldener U."/>
            <person name="Henrissat B."/>
            <person name="Howlett B.J."/>
            <person name="Kodira C."/>
            <person name="Kretschmer M."/>
            <person name="Lappartient A."/>
            <person name="Leroch M."/>
            <person name="Levis C."/>
            <person name="Mauceli E."/>
            <person name="Neuveglise C."/>
            <person name="Oeser B."/>
            <person name="Pearson M."/>
            <person name="Poulain J."/>
            <person name="Poussereau N."/>
            <person name="Quesneville H."/>
            <person name="Rascle C."/>
            <person name="Schumacher J."/>
            <person name="Segurens B."/>
            <person name="Sexton A."/>
            <person name="Silva E."/>
            <person name="Sirven C."/>
            <person name="Soanes D.M."/>
            <person name="Talbot N.J."/>
            <person name="Templeton M."/>
            <person name="Yandava C."/>
            <person name="Yarden O."/>
            <person name="Zeng Q."/>
            <person name="Rollins J.A."/>
            <person name="Lebrun M.H."/>
            <person name="Dickman M."/>
        </authorList>
    </citation>
    <scope>NUCLEOTIDE SEQUENCE [LARGE SCALE GENOMIC DNA]</scope>
    <source>
        <strain evidence="2">ATCC 18683 / 1980 / Ss-1</strain>
    </source>
</reference>
<organism evidence="1 2">
    <name type="scientific">Sclerotinia sclerotiorum (strain ATCC 18683 / 1980 / Ss-1)</name>
    <name type="common">White mold</name>
    <name type="synonym">Whetzelinia sclerotiorum</name>
    <dbReference type="NCBI Taxonomy" id="665079"/>
    <lineage>
        <taxon>Eukaryota</taxon>
        <taxon>Fungi</taxon>
        <taxon>Dikarya</taxon>
        <taxon>Ascomycota</taxon>
        <taxon>Pezizomycotina</taxon>
        <taxon>Leotiomycetes</taxon>
        <taxon>Helotiales</taxon>
        <taxon>Sclerotiniaceae</taxon>
        <taxon>Sclerotinia</taxon>
    </lineage>
</organism>
<keyword evidence="2" id="KW-1185">Reference proteome</keyword>
<gene>
    <name evidence="1" type="ORF">SS1G_03078</name>
</gene>
<dbReference type="AlphaFoldDB" id="A7ECN9"/>
<proteinExistence type="predicted"/>
<dbReference type="EMBL" id="CH476623">
    <property type="protein sequence ID" value="EDO00218.1"/>
    <property type="molecule type" value="Genomic_DNA"/>
</dbReference>